<comment type="cofactor">
    <cofactor evidence="1">
        <name>Zn(2+)</name>
        <dbReference type="ChEBI" id="CHEBI:29105"/>
    </cofactor>
</comment>
<dbReference type="Pfam" id="PF05193">
    <property type="entry name" value="Peptidase_M16_C"/>
    <property type="match status" value="2"/>
</dbReference>
<dbReference type="EMBL" id="JACJJC010000007">
    <property type="protein sequence ID" value="MBM6704022.1"/>
    <property type="molecule type" value="Genomic_DNA"/>
</dbReference>
<evidence type="ECO:0000256" key="8">
    <source>
        <dbReference type="RuleBase" id="RU004447"/>
    </source>
</evidence>
<keyword evidence="7" id="KW-0482">Metalloprotease</keyword>
<dbReference type="PANTHER" id="PTHR43690:SF17">
    <property type="entry name" value="PROTEIN YHJJ"/>
    <property type="match status" value="1"/>
</dbReference>
<evidence type="ECO:0000256" key="5">
    <source>
        <dbReference type="ARBA" id="ARBA00022801"/>
    </source>
</evidence>
<evidence type="ECO:0000259" key="10">
    <source>
        <dbReference type="Pfam" id="PF00675"/>
    </source>
</evidence>
<organism evidence="12 13">
    <name type="scientific">Sutterella massiliensis</name>
    <dbReference type="NCBI Taxonomy" id="1816689"/>
    <lineage>
        <taxon>Bacteria</taxon>
        <taxon>Pseudomonadati</taxon>
        <taxon>Pseudomonadota</taxon>
        <taxon>Betaproteobacteria</taxon>
        <taxon>Burkholderiales</taxon>
        <taxon>Sutterellaceae</taxon>
        <taxon>Sutterella</taxon>
    </lineage>
</organism>
<dbReference type="InterPro" id="IPR011249">
    <property type="entry name" value="Metalloenz_LuxS/M16"/>
</dbReference>
<dbReference type="RefSeq" id="WP_205102488.1">
    <property type="nucleotide sequence ID" value="NZ_JACJJC010000007.1"/>
</dbReference>
<reference evidence="12 13" key="1">
    <citation type="journal article" date="2021" name="Sci. Rep.">
        <title>The distribution of antibiotic resistance genes in chicken gut microbiota commensals.</title>
        <authorList>
            <person name="Juricova H."/>
            <person name="Matiasovicova J."/>
            <person name="Kubasova T."/>
            <person name="Cejkova D."/>
            <person name="Rychlik I."/>
        </authorList>
    </citation>
    <scope>NUCLEOTIDE SEQUENCE [LARGE SCALE GENOMIC DNA]</scope>
    <source>
        <strain evidence="12 13">An829</strain>
    </source>
</reference>
<evidence type="ECO:0000256" key="7">
    <source>
        <dbReference type="ARBA" id="ARBA00023049"/>
    </source>
</evidence>
<gene>
    <name evidence="12" type="ORF">H6A60_05920</name>
</gene>
<comment type="similarity">
    <text evidence="2 8">Belongs to the peptidase M16 family.</text>
</comment>
<accession>A0ABS2DSA1</accession>
<feature type="domain" description="Peptidase M16 N-terminal" evidence="10">
    <location>
        <begin position="58"/>
        <end position="203"/>
    </location>
</feature>
<dbReference type="Pfam" id="PF00675">
    <property type="entry name" value="Peptidase_M16"/>
    <property type="match status" value="1"/>
</dbReference>
<dbReference type="PANTHER" id="PTHR43690">
    <property type="entry name" value="NARDILYSIN"/>
    <property type="match status" value="1"/>
</dbReference>
<keyword evidence="4" id="KW-0479">Metal-binding</keyword>
<dbReference type="InterPro" id="IPR007863">
    <property type="entry name" value="Peptidase_M16_C"/>
</dbReference>
<evidence type="ECO:0000256" key="3">
    <source>
        <dbReference type="ARBA" id="ARBA00022670"/>
    </source>
</evidence>
<feature type="signal peptide" evidence="9">
    <location>
        <begin position="1"/>
        <end position="27"/>
    </location>
</feature>
<name>A0ABS2DSA1_9BURK</name>
<comment type="caution">
    <text evidence="12">The sequence shown here is derived from an EMBL/GenBank/DDBJ whole genome shotgun (WGS) entry which is preliminary data.</text>
</comment>
<dbReference type="Gene3D" id="3.30.830.10">
    <property type="entry name" value="Metalloenzyme, LuxS/M16 peptidase-like"/>
    <property type="match status" value="4"/>
</dbReference>
<dbReference type="PROSITE" id="PS00143">
    <property type="entry name" value="INSULINASE"/>
    <property type="match status" value="1"/>
</dbReference>
<dbReference type="InterPro" id="IPR050626">
    <property type="entry name" value="Peptidase_M16"/>
</dbReference>
<dbReference type="SUPFAM" id="SSF63411">
    <property type="entry name" value="LuxS/MPP-like metallohydrolase"/>
    <property type="match status" value="4"/>
</dbReference>
<evidence type="ECO:0000256" key="1">
    <source>
        <dbReference type="ARBA" id="ARBA00001947"/>
    </source>
</evidence>
<feature type="domain" description="Peptidase M16 C-terminal" evidence="11">
    <location>
        <begin position="211"/>
        <end position="387"/>
    </location>
</feature>
<evidence type="ECO:0000256" key="6">
    <source>
        <dbReference type="ARBA" id="ARBA00022833"/>
    </source>
</evidence>
<evidence type="ECO:0000256" key="9">
    <source>
        <dbReference type="SAM" id="SignalP"/>
    </source>
</evidence>
<feature type="domain" description="Peptidase M16 C-terminal" evidence="11">
    <location>
        <begin position="658"/>
        <end position="839"/>
    </location>
</feature>
<keyword evidence="5" id="KW-0378">Hydrolase</keyword>
<keyword evidence="6" id="KW-0862">Zinc</keyword>
<evidence type="ECO:0000259" key="11">
    <source>
        <dbReference type="Pfam" id="PF05193"/>
    </source>
</evidence>
<evidence type="ECO:0000256" key="4">
    <source>
        <dbReference type="ARBA" id="ARBA00022723"/>
    </source>
</evidence>
<keyword evidence="9" id="KW-0732">Signal</keyword>
<protein>
    <submittedName>
        <fullName evidence="12">Insulinase family protein</fullName>
    </submittedName>
</protein>
<evidence type="ECO:0000313" key="13">
    <source>
        <dbReference type="Proteomes" id="UP000715095"/>
    </source>
</evidence>
<proteinExistence type="inferred from homology"/>
<feature type="chain" id="PRO_5046897088" evidence="9">
    <location>
        <begin position="28"/>
        <end position="919"/>
    </location>
</feature>
<keyword evidence="13" id="KW-1185">Reference proteome</keyword>
<dbReference type="Proteomes" id="UP000715095">
    <property type="component" value="Unassembled WGS sequence"/>
</dbReference>
<dbReference type="InterPro" id="IPR001431">
    <property type="entry name" value="Pept_M16_Zn_BS"/>
</dbReference>
<evidence type="ECO:0000313" key="12">
    <source>
        <dbReference type="EMBL" id="MBM6704022.1"/>
    </source>
</evidence>
<dbReference type="InterPro" id="IPR011765">
    <property type="entry name" value="Pept_M16_N"/>
</dbReference>
<evidence type="ECO:0000256" key="2">
    <source>
        <dbReference type="ARBA" id="ARBA00007261"/>
    </source>
</evidence>
<keyword evidence="3" id="KW-0645">Protease</keyword>
<sequence>MQAKKIGKIVAAAASAAVVAGAQGVCAEENASMRSDLPSPYVTVEGITEYRLDNGLRVVLYPDASKPTATVNMTYLVGSRQENYGETGMAHLLEHLMFKGSKNYPNPTAEFTKRGFRMNGSTWLDRTNYFVSFTANDDNMKWALGWQADAMTNSFIARKDLDTEMTVVRNEYEMGENKPISVMLKRMQSVLFDWQSYGRSTIGARSDIENVEIENLQAFYRRYYQPDNAVLTVSGKFDAEKVLGWIAEDFGAIPKPERVLPKEWTVEPTADGEREFYIRRKGETQLVAVGYRVPSALSDDYEPVAMAAEILATAPTGRLYKSLVETGMATQVFGWPIAAQKPGFVMFGAMVKKGDDIQAVKTKLVEEIENAFAQKPVGDDELARQKAEQATMFERLLSDPEQFAVNLSDYIGLGDWRLFFADRDTVKAVTKDQIEAAAARYFVRDNRVVGLYVPTEDVKRAEIAPAPDAEELLKRFTFSEEGAQAEAFDVSQANIDARTTLAEMGKVKLALLPKKTLGETVVVNMRFNNGNNKTAANAAVPMLAVAMLTRGTDKMTRDEIDDAFTKLKMDGSPFSFTTDREHLVEAVKLAGHLLTASNFPQKEFDTLKRQTIVGLKSRSDEPQTKGRDAITKHFNTYPKGDARYTETSAELIAELEAVTLDDVKNYYREVFGLTQGAIAVVGDFEPEALVEALGANLVEKKRATVPFERIISDFKPVEAARFAIDTPDKENAMLFARVDLKANLADEDMPALVVADWILGGSEGLSNRIVTRLRQKEGLSYGAGSSLSLPSFGTRAKWSIGAIVAPQNLAQAEASLRDELKKALENGITEDELAEAKRGIIESRAVNRAQDPVLAANWLNYLELDRTWAFSKATEDAIAKLTVEDVNKAIRRIADPSKMTFALAGDRAKAKAAGKDFAE</sequence>